<dbReference type="Pfam" id="PF04347">
    <property type="entry name" value="FliO"/>
    <property type="match status" value="1"/>
</dbReference>
<evidence type="ECO:0000256" key="4">
    <source>
        <dbReference type="ARBA" id="ARBA00022989"/>
    </source>
</evidence>
<dbReference type="InterPro" id="IPR022781">
    <property type="entry name" value="Flagellar_biosynth_FliO"/>
</dbReference>
<comment type="subcellular location">
    <subcellularLocation>
        <location evidence="1">Cell membrane</location>
    </subcellularLocation>
</comment>
<evidence type="ECO:0000313" key="8">
    <source>
        <dbReference type="Proteomes" id="UP001287445"/>
    </source>
</evidence>
<dbReference type="Proteomes" id="UP001287445">
    <property type="component" value="Unassembled WGS sequence"/>
</dbReference>
<name>A0AAJ2R8P4_DELAC</name>
<reference evidence="7" key="1">
    <citation type="submission" date="2023-11" db="EMBL/GenBank/DDBJ databases">
        <title>Identification and selenium tolerance of Delftia acidovorans R3-25.</title>
        <authorList>
            <person name="Zhang S."/>
            <person name="Liu Y."/>
            <person name="Guo Y."/>
        </authorList>
    </citation>
    <scope>NUCLEOTIDE SEQUENCE</scope>
    <source>
        <strain evidence="7">R3-25</strain>
    </source>
</reference>
<accession>A0AAJ2R8P4</accession>
<dbReference type="AlphaFoldDB" id="A0AAJ2R8P4"/>
<evidence type="ECO:0000256" key="5">
    <source>
        <dbReference type="ARBA" id="ARBA00023136"/>
    </source>
</evidence>
<evidence type="ECO:0000256" key="3">
    <source>
        <dbReference type="ARBA" id="ARBA00022692"/>
    </source>
</evidence>
<keyword evidence="4 6" id="KW-1133">Transmembrane helix</keyword>
<keyword evidence="5 6" id="KW-0472">Membrane</keyword>
<evidence type="ECO:0000256" key="2">
    <source>
        <dbReference type="ARBA" id="ARBA00022475"/>
    </source>
</evidence>
<protein>
    <submittedName>
        <fullName evidence="7">Flagellar biosynthetic protein FliO</fullName>
    </submittedName>
</protein>
<proteinExistence type="predicted"/>
<dbReference type="GO" id="GO:0044781">
    <property type="term" value="P:bacterial-type flagellum organization"/>
    <property type="evidence" value="ECO:0007669"/>
    <property type="project" value="InterPro"/>
</dbReference>
<evidence type="ECO:0000256" key="6">
    <source>
        <dbReference type="SAM" id="Phobius"/>
    </source>
</evidence>
<keyword evidence="7" id="KW-0966">Cell projection</keyword>
<dbReference type="EMBL" id="JAWWMZ010000016">
    <property type="protein sequence ID" value="MDX4957172.1"/>
    <property type="molecule type" value="Genomic_DNA"/>
</dbReference>
<keyword evidence="7" id="KW-0282">Flagellum</keyword>
<feature type="transmembrane region" description="Helical" evidence="6">
    <location>
        <begin position="26"/>
        <end position="43"/>
    </location>
</feature>
<organism evidence="7 8">
    <name type="scientific">Delftia acidovorans</name>
    <name type="common">Pseudomonas acidovorans</name>
    <name type="synonym">Comamonas acidovorans</name>
    <dbReference type="NCBI Taxonomy" id="80866"/>
    <lineage>
        <taxon>Bacteria</taxon>
        <taxon>Pseudomonadati</taxon>
        <taxon>Pseudomonadota</taxon>
        <taxon>Betaproteobacteria</taxon>
        <taxon>Burkholderiales</taxon>
        <taxon>Comamonadaceae</taxon>
        <taxon>Delftia</taxon>
    </lineage>
</organism>
<keyword evidence="7" id="KW-0969">Cilium</keyword>
<sequence>MTVALPESIPLRREPAPVPGTPAEELAWMGVFIVLLLLVFVAWRKCRPGGAASEGKAPAAGWLGRWMGSLQKKQELRTSLVSSARLTPQHSVHEVTWQGRRLLIGCAPQSIALLAEAPLDESAAQPGLSTNEGKDGTP</sequence>
<keyword evidence="2" id="KW-1003">Cell membrane</keyword>
<gene>
    <name evidence="7" type="ORF">SGN30_27465</name>
</gene>
<comment type="caution">
    <text evidence="7">The sequence shown here is derived from an EMBL/GenBank/DDBJ whole genome shotgun (WGS) entry which is preliminary data.</text>
</comment>
<evidence type="ECO:0000313" key="7">
    <source>
        <dbReference type="EMBL" id="MDX4957172.1"/>
    </source>
</evidence>
<keyword evidence="3 6" id="KW-0812">Transmembrane</keyword>
<dbReference type="GO" id="GO:0016020">
    <property type="term" value="C:membrane"/>
    <property type="evidence" value="ECO:0007669"/>
    <property type="project" value="InterPro"/>
</dbReference>
<evidence type="ECO:0000256" key="1">
    <source>
        <dbReference type="ARBA" id="ARBA00004236"/>
    </source>
</evidence>
<dbReference type="RefSeq" id="WP_043824480.1">
    <property type="nucleotide sequence ID" value="NZ_DAIRJP010000037.1"/>
</dbReference>